<organism evidence="1 2">
    <name type="scientific">Zizania palustris</name>
    <name type="common">Northern wild rice</name>
    <dbReference type="NCBI Taxonomy" id="103762"/>
    <lineage>
        <taxon>Eukaryota</taxon>
        <taxon>Viridiplantae</taxon>
        <taxon>Streptophyta</taxon>
        <taxon>Embryophyta</taxon>
        <taxon>Tracheophyta</taxon>
        <taxon>Spermatophyta</taxon>
        <taxon>Magnoliopsida</taxon>
        <taxon>Liliopsida</taxon>
        <taxon>Poales</taxon>
        <taxon>Poaceae</taxon>
        <taxon>BOP clade</taxon>
        <taxon>Oryzoideae</taxon>
        <taxon>Oryzeae</taxon>
        <taxon>Zizaniinae</taxon>
        <taxon>Zizania</taxon>
    </lineage>
</organism>
<dbReference type="Proteomes" id="UP000729402">
    <property type="component" value="Unassembled WGS sequence"/>
</dbReference>
<reference evidence="1" key="1">
    <citation type="journal article" date="2021" name="bioRxiv">
        <title>Whole Genome Assembly and Annotation of Northern Wild Rice, Zizania palustris L., Supports a Whole Genome Duplication in the Zizania Genus.</title>
        <authorList>
            <person name="Haas M."/>
            <person name="Kono T."/>
            <person name="Macchietto M."/>
            <person name="Millas R."/>
            <person name="McGilp L."/>
            <person name="Shao M."/>
            <person name="Duquette J."/>
            <person name="Hirsch C.N."/>
            <person name="Kimball J."/>
        </authorList>
    </citation>
    <scope>NUCLEOTIDE SEQUENCE</scope>
    <source>
        <tissue evidence="1">Fresh leaf tissue</tissue>
    </source>
</reference>
<protein>
    <submittedName>
        <fullName evidence="1">Uncharacterized protein</fullName>
    </submittedName>
</protein>
<accession>A0A8J5VMJ2</accession>
<gene>
    <name evidence="1" type="ORF">GUJ93_ZPchr0009g1107</name>
</gene>
<dbReference type="AlphaFoldDB" id="A0A8J5VMJ2"/>
<keyword evidence="2" id="KW-1185">Reference proteome</keyword>
<reference evidence="1" key="2">
    <citation type="submission" date="2021-02" db="EMBL/GenBank/DDBJ databases">
        <authorList>
            <person name="Kimball J.A."/>
            <person name="Haas M.W."/>
            <person name="Macchietto M."/>
            <person name="Kono T."/>
            <person name="Duquette J."/>
            <person name="Shao M."/>
        </authorList>
    </citation>
    <scope>NUCLEOTIDE SEQUENCE</scope>
    <source>
        <tissue evidence="1">Fresh leaf tissue</tissue>
    </source>
</reference>
<comment type="caution">
    <text evidence="1">The sequence shown here is derived from an EMBL/GenBank/DDBJ whole genome shotgun (WGS) entry which is preliminary data.</text>
</comment>
<name>A0A8J5VMJ2_ZIZPA</name>
<proteinExistence type="predicted"/>
<dbReference type="EMBL" id="JAAALK010000289">
    <property type="protein sequence ID" value="KAG8050224.1"/>
    <property type="molecule type" value="Genomic_DNA"/>
</dbReference>
<evidence type="ECO:0000313" key="1">
    <source>
        <dbReference type="EMBL" id="KAG8050224.1"/>
    </source>
</evidence>
<evidence type="ECO:0000313" key="2">
    <source>
        <dbReference type="Proteomes" id="UP000729402"/>
    </source>
</evidence>
<sequence>MAAAIHQHLLVPPRLFSGHPQPPRLVFPLRPRPLRLLPRVASATALTPPSDAALQEFRVTAVLAVTLLNGGTKTRLGGGNAKTGKAEEYN</sequence>